<accession>A0A4Y2RMG4</accession>
<dbReference type="EMBL" id="BGPR01146045">
    <property type="protein sequence ID" value="GBN76851.1"/>
    <property type="molecule type" value="Genomic_DNA"/>
</dbReference>
<dbReference type="Proteomes" id="UP000499080">
    <property type="component" value="Unassembled WGS sequence"/>
</dbReference>
<sequence>MSKMSRVRVDHQQAQLQTTLNEYDGCLRMIDCFEKDSRRIEDKPRQCEQHYSRTFAKA</sequence>
<gene>
    <name evidence="1" type="ORF">AVEN_7083_1</name>
</gene>
<reference evidence="1 2" key="1">
    <citation type="journal article" date="2019" name="Sci. Rep.">
        <title>Orb-weaving spider Araneus ventricosus genome elucidates the spidroin gene catalogue.</title>
        <authorList>
            <person name="Kono N."/>
            <person name="Nakamura H."/>
            <person name="Ohtoshi R."/>
            <person name="Moran D.A.P."/>
            <person name="Shinohara A."/>
            <person name="Yoshida Y."/>
            <person name="Fujiwara M."/>
            <person name="Mori M."/>
            <person name="Tomita M."/>
            <person name="Arakawa K."/>
        </authorList>
    </citation>
    <scope>NUCLEOTIDE SEQUENCE [LARGE SCALE GENOMIC DNA]</scope>
</reference>
<name>A0A4Y2RMG4_ARAVE</name>
<evidence type="ECO:0000313" key="1">
    <source>
        <dbReference type="EMBL" id="GBN76851.1"/>
    </source>
</evidence>
<keyword evidence="2" id="KW-1185">Reference proteome</keyword>
<feature type="non-terminal residue" evidence="1">
    <location>
        <position position="58"/>
    </location>
</feature>
<evidence type="ECO:0000313" key="2">
    <source>
        <dbReference type="Proteomes" id="UP000499080"/>
    </source>
</evidence>
<protein>
    <submittedName>
        <fullName evidence="1">Uncharacterized protein</fullName>
    </submittedName>
</protein>
<organism evidence="1 2">
    <name type="scientific">Araneus ventricosus</name>
    <name type="common">Orbweaver spider</name>
    <name type="synonym">Epeira ventricosa</name>
    <dbReference type="NCBI Taxonomy" id="182803"/>
    <lineage>
        <taxon>Eukaryota</taxon>
        <taxon>Metazoa</taxon>
        <taxon>Ecdysozoa</taxon>
        <taxon>Arthropoda</taxon>
        <taxon>Chelicerata</taxon>
        <taxon>Arachnida</taxon>
        <taxon>Araneae</taxon>
        <taxon>Araneomorphae</taxon>
        <taxon>Entelegynae</taxon>
        <taxon>Araneoidea</taxon>
        <taxon>Araneidae</taxon>
        <taxon>Araneus</taxon>
    </lineage>
</organism>
<dbReference type="AlphaFoldDB" id="A0A4Y2RMG4"/>
<proteinExistence type="predicted"/>
<comment type="caution">
    <text evidence="1">The sequence shown here is derived from an EMBL/GenBank/DDBJ whole genome shotgun (WGS) entry which is preliminary data.</text>
</comment>